<sequence length="54" mass="5746">MNTSASSMNTIASQVAFALIRMSASNTRCWRTPSTRPQVTTDSTPEPCTASAIP</sequence>
<dbReference type="Proteomes" id="UP000004814">
    <property type="component" value="Unassembled WGS sequence"/>
</dbReference>
<name>B1TGY6_9BURK</name>
<dbReference type="EMBL" id="ABLK01000580">
    <property type="protein sequence ID" value="EDT37171.1"/>
    <property type="molecule type" value="Genomic_DNA"/>
</dbReference>
<accession>B1TGY6</accession>
<evidence type="ECO:0000256" key="1">
    <source>
        <dbReference type="SAM" id="MobiDB-lite"/>
    </source>
</evidence>
<feature type="compositionally biased region" description="Polar residues" evidence="1">
    <location>
        <begin position="29"/>
        <end position="46"/>
    </location>
</feature>
<organism evidence="2 3">
    <name type="scientific">Burkholderia ambifaria MEX-5</name>
    <dbReference type="NCBI Taxonomy" id="396597"/>
    <lineage>
        <taxon>Bacteria</taxon>
        <taxon>Pseudomonadati</taxon>
        <taxon>Pseudomonadota</taxon>
        <taxon>Betaproteobacteria</taxon>
        <taxon>Burkholderiales</taxon>
        <taxon>Burkholderiaceae</taxon>
        <taxon>Burkholderia</taxon>
        <taxon>Burkholderia cepacia complex</taxon>
    </lineage>
</organism>
<gene>
    <name evidence="2" type="ORF">BamMEX5DRAFT_7052</name>
</gene>
<dbReference type="AlphaFoldDB" id="B1TGY6"/>
<feature type="region of interest" description="Disordered" evidence="1">
    <location>
        <begin position="29"/>
        <end position="54"/>
    </location>
</feature>
<comment type="caution">
    <text evidence="2">The sequence shown here is derived from an EMBL/GenBank/DDBJ whole genome shotgun (WGS) entry which is preliminary data.</text>
</comment>
<evidence type="ECO:0000313" key="3">
    <source>
        <dbReference type="Proteomes" id="UP000004814"/>
    </source>
</evidence>
<protein>
    <submittedName>
        <fullName evidence="2">Uncharacterized protein</fullName>
    </submittedName>
</protein>
<evidence type="ECO:0000313" key="2">
    <source>
        <dbReference type="EMBL" id="EDT37171.1"/>
    </source>
</evidence>
<reference evidence="2 3" key="1">
    <citation type="submission" date="2008-03" db="EMBL/GenBank/DDBJ databases">
        <title>Sequencing of the draft genome and assembly of Burkholderia ambifaria MEX-5.</title>
        <authorList>
            <consortium name="US DOE Joint Genome Institute (JGI-PGF)"/>
            <person name="Copeland A."/>
            <person name="Lucas S."/>
            <person name="Lapidus A."/>
            <person name="Glavina del Rio T."/>
            <person name="Dalin E."/>
            <person name="Tice H."/>
            <person name="Bruce D."/>
            <person name="Goodwin L."/>
            <person name="Pitluck S."/>
            <person name="Larimer F."/>
            <person name="Land M.L."/>
            <person name="Hauser L."/>
            <person name="Tiedje J."/>
            <person name="Richardson P."/>
        </authorList>
    </citation>
    <scope>NUCLEOTIDE SEQUENCE [LARGE SCALE GENOMIC DNA]</scope>
    <source>
        <strain evidence="2 3">MEX-5</strain>
    </source>
</reference>
<proteinExistence type="predicted"/>